<keyword evidence="2" id="KW-0378">Hydrolase</keyword>
<dbReference type="RefSeq" id="WP_202653537.1">
    <property type="nucleotide sequence ID" value="NZ_JAESWB010000165.1"/>
</dbReference>
<sequence>MIKENMKISVDHGSLVIGATLVRPGNDSKSDILVVIVPGSGPVDRDGNMRGMRANLYKQLADALTKSGFATLRYDKIGVGESTGDFNRAGLYDAVQCICDIIDYFNSNEGIAFNRIVLLGHSEGTIIATLSASRSNVDGIILLAGAGTSLKSVMTSQNEALLSEIANKSGLSGVLLRKLVSPEKQRLKQKQLFDKVTQTNDATVRISGRIVQAKWLREHLSLNDKEILNILSSLTCKVLAINGSKDVQSPIEPFYNLKNLALANVRTVMIDDLNHMLKQQKEACSLLALNKIYKKSAYEPISSELVDEIAKWLQSIRET</sequence>
<evidence type="ECO:0000259" key="1">
    <source>
        <dbReference type="Pfam" id="PF12146"/>
    </source>
</evidence>
<evidence type="ECO:0000313" key="3">
    <source>
        <dbReference type="Proteomes" id="UP000623967"/>
    </source>
</evidence>
<name>A0ABS1TM57_9BACI</name>
<accession>A0ABS1TM57</accession>
<dbReference type="EMBL" id="JAESWB010000165">
    <property type="protein sequence ID" value="MBL4952263.1"/>
    <property type="molecule type" value="Genomic_DNA"/>
</dbReference>
<dbReference type="GO" id="GO:0016787">
    <property type="term" value="F:hydrolase activity"/>
    <property type="evidence" value="ECO:0007669"/>
    <property type="project" value="UniProtKB-KW"/>
</dbReference>
<keyword evidence="3" id="KW-1185">Reference proteome</keyword>
<dbReference type="Gene3D" id="3.40.50.1820">
    <property type="entry name" value="alpha/beta hydrolase"/>
    <property type="match status" value="1"/>
</dbReference>
<dbReference type="SUPFAM" id="SSF53474">
    <property type="entry name" value="alpha/beta-Hydrolases"/>
    <property type="match status" value="1"/>
</dbReference>
<feature type="domain" description="Serine aminopeptidase S33" evidence="1">
    <location>
        <begin position="53"/>
        <end position="275"/>
    </location>
</feature>
<proteinExistence type="predicted"/>
<dbReference type="InterPro" id="IPR053145">
    <property type="entry name" value="AB_hydrolase_Est10"/>
</dbReference>
<organism evidence="2 3">
    <name type="scientific">Neobacillus paridis</name>
    <dbReference type="NCBI Taxonomy" id="2803862"/>
    <lineage>
        <taxon>Bacteria</taxon>
        <taxon>Bacillati</taxon>
        <taxon>Bacillota</taxon>
        <taxon>Bacilli</taxon>
        <taxon>Bacillales</taxon>
        <taxon>Bacillaceae</taxon>
        <taxon>Neobacillus</taxon>
    </lineage>
</organism>
<evidence type="ECO:0000313" key="2">
    <source>
        <dbReference type="EMBL" id="MBL4952263.1"/>
    </source>
</evidence>
<dbReference type="PANTHER" id="PTHR43265:SF1">
    <property type="entry name" value="ESTERASE ESTD"/>
    <property type="match status" value="1"/>
</dbReference>
<dbReference type="InterPro" id="IPR029058">
    <property type="entry name" value="AB_hydrolase_fold"/>
</dbReference>
<dbReference type="InterPro" id="IPR022742">
    <property type="entry name" value="Hydrolase_4"/>
</dbReference>
<reference evidence="2 3" key="1">
    <citation type="submission" date="2021-01" db="EMBL/GenBank/DDBJ databases">
        <title>Genome public.</title>
        <authorList>
            <person name="Liu C."/>
            <person name="Sun Q."/>
        </authorList>
    </citation>
    <scope>NUCLEOTIDE SEQUENCE [LARGE SCALE GENOMIC DNA]</scope>
    <source>
        <strain evidence="2 3">YIM B02564</strain>
    </source>
</reference>
<dbReference type="Proteomes" id="UP000623967">
    <property type="component" value="Unassembled WGS sequence"/>
</dbReference>
<comment type="caution">
    <text evidence="2">The sequence shown here is derived from an EMBL/GenBank/DDBJ whole genome shotgun (WGS) entry which is preliminary data.</text>
</comment>
<dbReference type="Pfam" id="PF12146">
    <property type="entry name" value="Hydrolase_4"/>
    <property type="match status" value="1"/>
</dbReference>
<gene>
    <name evidence="2" type="ORF">JK635_08590</name>
</gene>
<dbReference type="PANTHER" id="PTHR43265">
    <property type="entry name" value="ESTERASE ESTD"/>
    <property type="match status" value="1"/>
</dbReference>
<protein>
    <submittedName>
        <fullName evidence="2">Alpha/beta fold hydrolase</fullName>
    </submittedName>
</protein>